<keyword evidence="2 5" id="KW-0479">Metal-binding</keyword>
<dbReference type="SUPFAM" id="SSF52768">
    <property type="entry name" value="Arginase/deacetylase"/>
    <property type="match status" value="1"/>
</dbReference>
<dbReference type="GO" id="GO:0033389">
    <property type="term" value="P:putrescine biosynthetic process from arginine, via agmatine"/>
    <property type="evidence" value="ECO:0007669"/>
    <property type="project" value="TreeGrafter"/>
</dbReference>
<dbReference type="GO" id="GO:0008783">
    <property type="term" value="F:agmatinase activity"/>
    <property type="evidence" value="ECO:0007669"/>
    <property type="project" value="UniProtKB-EC"/>
</dbReference>
<feature type="binding site" evidence="5">
    <location>
        <position position="154"/>
    </location>
    <ligand>
        <name>Mn(2+)</name>
        <dbReference type="ChEBI" id="CHEBI:29035"/>
        <label>1</label>
    </ligand>
</feature>
<feature type="binding site" evidence="5">
    <location>
        <position position="150"/>
    </location>
    <ligand>
        <name>Mn(2+)</name>
        <dbReference type="ChEBI" id="CHEBI:29035"/>
        <label>1</label>
    </ligand>
</feature>
<dbReference type="InterPro" id="IPR023696">
    <property type="entry name" value="Ureohydrolase_dom_sf"/>
</dbReference>
<evidence type="ECO:0000256" key="2">
    <source>
        <dbReference type="ARBA" id="ARBA00022723"/>
    </source>
</evidence>
<dbReference type="CDD" id="cd11592">
    <property type="entry name" value="Agmatinase_PAH"/>
    <property type="match status" value="1"/>
</dbReference>
<accession>A0A520MF35</accession>
<reference evidence="7 8" key="1">
    <citation type="submission" date="2019-02" db="EMBL/GenBank/DDBJ databases">
        <title>Prokaryotic population dynamics and viral predation in marine succession experiment using metagenomics: the confinement effect.</title>
        <authorList>
            <person name="Haro-Moreno J.M."/>
            <person name="Rodriguez-Valera F."/>
            <person name="Lopez-Perez M."/>
        </authorList>
    </citation>
    <scope>NUCLEOTIDE SEQUENCE [LARGE SCALE GENOMIC DNA]</scope>
    <source>
        <strain evidence="7">MED-G170</strain>
    </source>
</reference>
<protein>
    <submittedName>
        <fullName evidence="7">Agmatinase</fullName>
        <ecNumber evidence="7">3.5.3.11</ecNumber>
    </submittedName>
</protein>
<dbReference type="Pfam" id="PF00491">
    <property type="entry name" value="Arginase"/>
    <property type="match status" value="1"/>
</dbReference>
<dbReference type="InterPro" id="IPR006035">
    <property type="entry name" value="Ureohydrolase"/>
</dbReference>
<dbReference type="Gene3D" id="3.40.800.10">
    <property type="entry name" value="Ureohydrolase domain"/>
    <property type="match status" value="1"/>
</dbReference>
<evidence type="ECO:0000313" key="7">
    <source>
        <dbReference type="EMBL" id="RZO19791.1"/>
    </source>
</evidence>
<feature type="binding site" evidence="5">
    <location>
        <position position="244"/>
    </location>
    <ligand>
        <name>Mn(2+)</name>
        <dbReference type="ChEBI" id="CHEBI:29035"/>
        <label>1</label>
    </ligand>
</feature>
<organism evidence="7 8">
    <name type="scientific">SAR92 clade bacterium</name>
    <dbReference type="NCBI Taxonomy" id="2315479"/>
    <lineage>
        <taxon>Bacteria</taxon>
        <taxon>Pseudomonadati</taxon>
        <taxon>Pseudomonadota</taxon>
        <taxon>Gammaproteobacteria</taxon>
        <taxon>Cellvibrionales</taxon>
        <taxon>Porticoccaceae</taxon>
        <taxon>SAR92 clade</taxon>
    </lineage>
</organism>
<keyword evidence="4 5" id="KW-0464">Manganese</keyword>
<dbReference type="FunFam" id="3.40.800.10:FF:000002">
    <property type="entry name" value="Agmatinase"/>
    <property type="match status" value="1"/>
</dbReference>
<comment type="caution">
    <text evidence="7">The sequence shown here is derived from an EMBL/GenBank/DDBJ whole genome shotgun (WGS) entry which is preliminary data.</text>
</comment>
<comment type="cofactor">
    <cofactor evidence="5">
        <name>Mn(2+)</name>
        <dbReference type="ChEBI" id="CHEBI:29035"/>
    </cofactor>
    <text evidence="5">Binds 2 manganese ions per subunit.</text>
</comment>
<dbReference type="InterPro" id="IPR005925">
    <property type="entry name" value="Agmatinase-rel"/>
</dbReference>
<proteinExistence type="inferred from homology"/>
<dbReference type="EC" id="3.5.3.11" evidence="7"/>
<evidence type="ECO:0000313" key="8">
    <source>
        <dbReference type="Proteomes" id="UP000315889"/>
    </source>
</evidence>
<feature type="binding site" evidence="5">
    <location>
        <position position="127"/>
    </location>
    <ligand>
        <name>Mn(2+)</name>
        <dbReference type="ChEBI" id="CHEBI:29035"/>
        <label>1</label>
    </ligand>
</feature>
<evidence type="ECO:0000256" key="4">
    <source>
        <dbReference type="ARBA" id="ARBA00023211"/>
    </source>
</evidence>
<comment type="similarity">
    <text evidence="1">Belongs to the arginase family. Agmatinase subfamily.</text>
</comment>
<feature type="binding site" evidence="5">
    <location>
        <position position="152"/>
    </location>
    <ligand>
        <name>Mn(2+)</name>
        <dbReference type="ChEBI" id="CHEBI:29035"/>
        <label>1</label>
    </ligand>
</feature>
<dbReference type="PROSITE" id="PS51409">
    <property type="entry name" value="ARGINASE_2"/>
    <property type="match status" value="1"/>
</dbReference>
<name>A0A520MF35_9GAMM</name>
<dbReference type="EMBL" id="SHBP01000008">
    <property type="protein sequence ID" value="RZO19791.1"/>
    <property type="molecule type" value="Genomic_DNA"/>
</dbReference>
<dbReference type="PRINTS" id="PR00116">
    <property type="entry name" value="ARGINASE"/>
</dbReference>
<dbReference type="GO" id="GO:0046872">
    <property type="term" value="F:metal ion binding"/>
    <property type="evidence" value="ECO:0007669"/>
    <property type="project" value="UniProtKB-KW"/>
</dbReference>
<gene>
    <name evidence="7" type="primary">speB</name>
    <name evidence="7" type="ORF">EVB03_06565</name>
</gene>
<dbReference type="PANTHER" id="PTHR11358">
    <property type="entry name" value="ARGINASE/AGMATINASE"/>
    <property type="match status" value="1"/>
</dbReference>
<keyword evidence="3 6" id="KW-0378">Hydrolase</keyword>
<feature type="binding site" evidence="5">
    <location>
        <position position="242"/>
    </location>
    <ligand>
        <name>Mn(2+)</name>
        <dbReference type="ChEBI" id="CHEBI:29035"/>
        <label>1</label>
    </ligand>
</feature>
<dbReference type="NCBIfam" id="TIGR01230">
    <property type="entry name" value="agmatinase"/>
    <property type="match status" value="1"/>
</dbReference>
<evidence type="ECO:0000256" key="1">
    <source>
        <dbReference type="ARBA" id="ARBA00009227"/>
    </source>
</evidence>
<evidence type="ECO:0000256" key="3">
    <source>
        <dbReference type="ARBA" id="ARBA00022801"/>
    </source>
</evidence>
<evidence type="ECO:0000256" key="5">
    <source>
        <dbReference type="PIRSR" id="PIRSR036979-1"/>
    </source>
</evidence>
<sequence length="318" mass="34369">MSNKNTNQPLGGNEMPRFAGIASMFRLPVHANAENLDIALLGIPLDIGTSNRGGTRFGPREIRCESVMVRPYGMHTKAAPFDSFQIADVGDVPLNTFNLLKSIDIIEKFADEVISHGAKPVSFGGDHTMTLPLLRSITKKHGPVALIHVDAHADTNDVMFGEKVAHGTVFRRAIEEGLVDCNKMFQIGLRTTGYSSEDFDWASNQGVRVIQAEECWYKSLAPLMEEIRVTIGPDTPAYLSFDIDGLDPSVAPGTGTPEPGGLTSTQGIEIVRGCWGLNMVGADLTEVSPPYDTTGNTSLLAANLVFEMLCTFPGCKRA</sequence>
<dbReference type="GO" id="GO:0047971">
    <property type="term" value="F:guanidinobutyrase activity"/>
    <property type="evidence" value="ECO:0007669"/>
    <property type="project" value="UniProtKB-ARBA"/>
</dbReference>
<dbReference type="Proteomes" id="UP000315889">
    <property type="component" value="Unassembled WGS sequence"/>
</dbReference>
<dbReference type="PANTHER" id="PTHR11358:SF26">
    <property type="entry name" value="GUANIDINO ACID HYDROLASE, MITOCHONDRIAL"/>
    <property type="match status" value="1"/>
</dbReference>
<dbReference type="AlphaFoldDB" id="A0A520MF35"/>
<dbReference type="PIRSF" id="PIRSF036979">
    <property type="entry name" value="Arginase"/>
    <property type="match status" value="1"/>
</dbReference>
<dbReference type="PROSITE" id="PS01053">
    <property type="entry name" value="ARGINASE_1"/>
    <property type="match status" value="1"/>
</dbReference>
<dbReference type="InterPro" id="IPR020855">
    <property type="entry name" value="Ureohydrolase_Mn_BS"/>
</dbReference>
<evidence type="ECO:0000256" key="6">
    <source>
        <dbReference type="RuleBase" id="RU003684"/>
    </source>
</evidence>